<feature type="region of interest" description="Disordered" evidence="1">
    <location>
        <begin position="1"/>
        <end position="54"/>
    </location>
</feature>
<dbReference type="HOGENOM" id="CLU_2461304_0_0_1"/>
<name>I1Q5P7_ORYGL</name>
<protein>
    <submittedName>
        <fullName evidence="2">Uncharacterized protein</fullName>
    </submittedName>
</protein>
<accession>I1Q5P7</accession>
<dbReference type="EnsemblPlants" id="ORGLA06G0246000.1">
    <property type="protein sequence ID" value="ORGLA06G0246000.1"/>
    <property type="gene ID" value="ORGLA06G0246000"/>
</dbReference>
<evidence type="ECO:0000313" key="3">
    <source>
        <dbReference type="Proteomes" id="UP000007306"/>
    </source>
</evidence>
<dbReference type="Proteomes" id="UP000007306">
    <property type="component" value="Chromosome 6"/>
</dbReference>
<reference evidence="2 3" key="2">
    <citation type="submission" date="2018-04" db="EMBL/GenBank/DDBJ databases">
        <title>OglaRS2 (Oryza glaberrima Reference Sequence Version 2).</title>
        <authorList>
            <person name="Zhang J."/>
            <person name="Kudrna D."/>
            <person name="Lee S."/>
            <person name="Talag J."/>
            <person name="Rajasekar S."/>
            <person name="Wing R.A."/>
        </authorList>
    </citation>
    <scope>NUCLEOTIDE SEQUENCE [LARGE SCALE GENOMIC DNA]</scope>
    <source>
        <strain evidence="2 3">cv. IRGC 96717</strain>
    </source>
</reference>
<proteinExistence type="predicted"/>
<dbReference type="AlphaFoldDB" id="I1Q5P7"/>
<keyword evidence="3" id="KW-1185">Reference proteome</keyword>
<sequence length="89" mass="9846">ERGAVEKPLLHTAQRDLQQQRSGCAPEPPDVFPGVPVHQRAARRQAEPATGQTEDLPVPILTETCISFHLHLYSRFPCVACVSGIRYLS</sequence>
<evidence type="ECO:0000256" key="1">
    <source>
        <dbReference type="SAM" id="MobiDB-lite"/>
    </source>
</evidence>
<evidence type="ECO:0000313" key="2">
    <source>
        <dbReference type="EnsemblPlants" id="ORGLA06G0246000.1"/>
    </source>
</evidence>
<reference evidence="2" key="1">
    <citation type="submission" date="2015-06" db="UniProtKB">
        <authorList>
            <consortium name="EnsemblPlants"/>
        </authorList>
    </citation>
    <scope>IDENTIFICATION</scope>
</reference>
<organism evidence="2 3">
    <name type="scientific">Oryza glaberrima</name>
    <name type="common">African rice</name>
    <dbReference type="NCBI Taxonomy" id="4538"/>
    <lineage>
        <taxon>Eukaryota</taxon>
        <taxon>Viridiplantae</taxon>
        <taxon>Streptophyta</taxon>
        <taxon>Embryophyta</taxon>
        <taxon>Tracheophyta</taxon>
        <taxon>Spermatophyta</taxon>
        <taxon>Magnoliopsida</taxon>
        <taxon>Liliopsida</taxon>
        <taxon>Poales</taxon>
        <taxon>Poaceae</taxon>
        <taxon>BOP clade</taxon>
        <taxon>Oryzoideae</taxon>
        <taxon>Oryzeae</taxon>
        <taxon>Oryzinae</taxon>
        <taxon>Oryza</taxon>
    </lineage>
</organism>
<dbReference type="Gramene" id="ORGLA06G0246000.1">
    <property type="protein sequence ID" value="ORGLA06G0246000.1"/>
    <property type="gene ID" value="ORGLA06G0246000"/>
</dbReference>